<dbReference type="NCBIfam" id="NF040878">
    <property type="entry name" value="SE1561_fam"/>
    <property type="match status" value="1"/>
</dbReference>
<gene>
    <name evidence="1" type="ORF">SAMN05421676_107101</name>
</gene>
<dbReference type="AlphaFoldDB" id="A0A1I0GPL0"/>
<reference evidence="2" key="1">
    <citation type="submission" date="2016-10" db="EMBL/GenBank/DDBJ databases">
        <authorList>
            <person name="Varghese N."/>
            <person name="Submissions S."/>
        </authorList>
    </citation>
    <scope>NUCLEOTIDE SEQUENCE [LARGE SCALE GENOMIC DNA]</scope>
    <source>
        <strain evidence="2">CGMCC 1.3566</strain>
    </source>
</reference>
<protein>
    <submittedName>
        <fullName evidence="1">Uncharacterized protein</fullName>
    </submittedName>
</protein>
<name>A0A1I0GPL0_9BACI</name>
<evidence type="ECO:0000313" key="2">
    <source>
        <dbReference type="Proteomes" id="UP000199095"/>
    </source>
</evidence>
<dbReference type="EMBL" id="FOHJ01000007">
    <property type="protein sequence ID" value="SET72918.1"/>
    <property type="molecule type" value="Genomic_DNA"/>
</dbReference>
<dbReference type="Proteomes" id="UP000199095">
    <property type="component" value="Unassembled WGS sequence"/>
</dbReference>
<dbReference type="RefSeq" id="WP_177167277.1">
    <property type="nucleotide sequence ID" value="NZ_FOHJ01000007.1"/>
</dbReference>
<keyword evidence="2" id="KW-1185">Reference proteome</keyword>
<sequence length="50" mass="6058">MNEQQEKILELRQRLDQVMERIEGVSPDQMTVDDIDHFIELLDQLEEKCR</sequence>
<accession>A0A1I0GPL0</accession>
<evidence type="ECO:0000313" key="1">
    <source>
        <dbReference type="EMBL" id="SET72918.1"/>
    </source>
</evidence>
<organism evidence="1 2">
    <name type="scientific">Salinibacillus kushneri</name>
    <dbReference type="NCBI Taxonomy" id="237682"/>
    <lineage>
        <taxon>Bacteria</taxon>
        <taxon>Bacillati</taxon>
        <taxon>Bacillota</taxon>
        <taxon>Bacilli</taxon>
        <taxon>Bacillales</taxon>
        <taxon>Bacillaceae</taxon>
        <taxon>Salinibacillus</taxon>
    </lineage>
</organism>
<dbReference type="STRING" id="237682.SAMN05421676_107101"/>
<proteinExistence type="predicted"/>
<dbReference type="InterPro" id="IPR047670">
    <property type="entry name" value="YfjT-like"/>
</dbReference>